<evidence type="ECO:0008006" key="5">
    <source>
        <dbReference type="Google" id="ProtNLM"/>
    </source>
</evidence>
<feature type="domain" description="RNase H type-1" evidence="2">
    <location>
        <begin position="1330"/>
        <end position="1475"/>
    </location>
</feature>
<dbReference type="InterPro" id="IPR036397">
    <property type="entry name" value="RNaseH_sf"/>
</dbReference>
<dbReference type="InterPro" id="IPR000477">
    <property type="entry name" value="RT_dom"/>
</dbReference>
<gene>
    <name evidence="3" type="ORF">RCL2_001498700</name>
</gene>
<protein>
    <recommendedName>
        <fullName evidence="5">RNase H type-1 domain-containing protein</fullName>
    </recommendedName>
</protein>
<organism evidence="3 4">
    <name type="scientific">Rhizophagus clarus</name>
    <dbReference type="NCBI Taxonomy" id="94130"/>
    <lineage>
        <taxon>Eukaryota</taxon>
        <taxon>Fungi</taxon>
        <taxon>Fungi incertae sedis</taxon>
        <taxon>Mucoromycota</taxon>
        <taxon>Glomeromycotina</taxon>
        <taxon>Glomeromycetes</taxon>
        <taxon>Glomerales</taxon>
        <taxon>Glomeraceae</taxon>
        <taxon>Rhizophagus</taxon>
    </lineage>
</organism>
<sequence>MMNLNNNNTLIIDNPSHSFDTYTSHPIPRPFINLDDEYNSLTYTSDDQSDYLKIGTINIQGAYQSKIDNIILYFTTYNFDILTLTETGLHTPHTHNNIQIINHPDNKSKLYIIHDINGKHKGTGVAIILSKKLFKHFITCTFLNGRLLHITLKFKPHISLNIIAAYLPTNPSSNHHHDSRSIYYTKLLQIINLIISTDKSHTIILGDFNTDLDSINNRSSTDSNFKFMKLLRSFQFYDLSEHHNLSQDKPLSHIILISKHSKSKSQTNSQTRTYIPYKHLSAKCWEPYKEASKSAFDQINITADTPKILLDKLWEDFSDTISEIKENCLPKRKRPLDPTLPPLKIRQLYNNIFKLQNIKQIFNTSRIKKIICFTNNLDPNSFQDITLIPDVKWMEYFTLIKLTSLGQKSSPNITTLTKPRHITLDRLIYTPEVSDTPVYTTKAQTIAEQARLHFQTHAGSTSSAVYNSVEDLPEPWKQEYLPIPYIDANWWSTFDSPITMDELLNTLKTLPNNKAPGPSGITYEDIKHLHPSILLKLTTFFNLCLRHITLPKAWKQALIFPIPKPYEWEYLLSNTRPITLLETPQKILYSIITQRLNNILSKHNLLQHNNRAGLKGQSTYEPLVNIQYAIESVNFNNQYKCSSRNKQDLWIAIQDLSKAYDRVDIRLLRLSLLRLKIPQAITDFICQTFSDRFNQVILPNQTLSTPFLMLQGIDQGHTISPLLWVIYYDPMFSLINRHHSSLGYMVSIKHIRNVYSPQTDNIYEYTNCVNGYLDDTTWCSNSLESLNTMLNLANSFYKLANIKVNLNKYKIMTTVRNHNGSCIITLDSQQFSIPITSIQSSERILGVQFNPLNRQKPIIKKLKQTINHIYHTLISKRLTHDHIRYIVNRVLIPRLEYQMQFSILTYNQCNSLLRPIKRLYKNSLSLPLSTPDQILYNSFFPSIISLFDNQLKAQSSLVTVIFNNPSLSILAIYKLYQTLYELWLPFFPLDITPFYNTVKKPTYLTMIIRLLNEYNFNFLPNFSLSTIGGSTPIRNYIDNLSTNDIQSLRNKRILFIDQVVSPDGYYLLTWNEVQAKHSCKYSGPIPKWFQLLERDFTLSQHRRLTHPLPDVQVFNLPIKQLSINNSLPVEHPINEWVYYWDETIKDIVFGKTISRENDSSSSITYFQHYIPILCSSRSSSPSSNTAPVTPTRQYHILVPCKYCSLHSYYPYNYNYTCVVSSRSLKLLKFLTHKKLLNPYNLVIPSIYFRQFYVPTKPLHTYKHLAYNFMLLRYNKGTFSNNSPITSHSISSITNTTSYSCPSNTSFITHAIIGSPALKNRLISLSTQFANFRDFTFYTDGSVINLGTLASSMGFGWLQVHHASPKLTFTGKTIFLTSSTRAKLFSILSVFLVVPVQANVQIYTDSATCIQNFHTLIFNSVYSVRKQHKQLCHTVWRLIKFLHQHKSINVSLHKVKAHSNDHYNDEADRLAKLEHQSTEPMLVNTQFFSDQLMNIIWNGISHIDKNIRKWCATPISAKNFNRLIGSSTYKAVPDLISANIIDWEATTFWLNHNPHSSLTSSKLSKILSHRIKAVTFMLPTGSLQQRNYPKLYPTSPILCPSCRLHEDSNRHLDLCTSHQSSCLTIMESHHLFLIDILTQHCITSSPVDISHRVNSCKIFQLSHYFTTYRTLSPDHPIYLLFYNYVPLELTALFHTFINKTKLRKSLLLKFLLSLFKDFKQKIWNVHASSLKTWESTTLKITSKSKKTYRSKFGHRSQKSPRQHAHTSNIIHYNQARQPLDFGPPMTSRTYQHPNVNYAQHLIWASSNFLHSGLWHQYLSYIPFDNFNYIDQFPFTSLYLSSHLFSSFCNSSSSFIFTNRVSPSSL</sequence>
<dbReference type="PANTHER" id="PTHR19446">
    <property type="entry name" value="REVERSE TRANSCRIPTASES"/>
    <property type="match status" value="1"/>
</dbReference>
<dbReference type="InterPro" id="IPR036691">
    <property type="entry name" value="Endo/exonu/phosph_ase_sf"/>
</dbReference>
<dbReference type="Proteomes" id="UP000615446">
    <property type="component" value="Unassembled WGS sequence"/>
</dbReference>
<dbReference type="Pfam" id="PF00078">
    <property type="entry name" value="RVT_1"/>
    <property type="match status" value="1"/>
</dbReference>
<dbReference type="Gene3D" id="3.60.10.10">
    <property type="entry name" value="Endonuclease/exonuclease/phosphatase"/>
    <property type="match status" value="1"/>
</dbReference>
<dbReference type="InterPro" id="IPR002156">
    <property type="entry name" value="RNaseH_domain"/>
</dbReference>
<evidence type="ECO:0000313" key="4">
    <source>
        <dbReference type="Proteomes" id="UP000615446"/>
    </source>
</evidence>
<name>A0A8H3QSZ3_9GLOM</name>
<evidence type="ECO:0000259" key="1">
    <source>
        <dbReference type="PROSITE" id="PS50878"/>
    </source>
</evidence>
<reference evidence="3" key="1">
    <citation type="submission" date="2019-10" db="EMBL/GenBank/DDBJ databases">
        <title>Conservation and host-specific expression of non-tandemly repeated heterogenous ribosome RNA gene in arbuscular mycorrhizal fungi.</title>
        <authorList>
            <person name="Maeda T."/>
            <person name="Kobayashi Y."/>
            <person name="Nakagawa T."/>
            <person name="Ezawa T."/>
            <person name="Yamaguchi K."/>
            <person name="Bino T."/>
            <person name="Nishimoto Y."/>
            <person name="Shigenobu S."/>
            <person name="Kawaguchi M."/>
        </authorList>
    </citation>
    <scope>NUCLEOTIDE SEQUENCE</scope>
    <source>
        <strain evidence="3">HR1</strain>
    </source>
</reference>
<dbReference type="EMBL" id="BLAL01000175">
    <property type="protein sequence ID" value="GES88024.1"/>
    <property type="molecule type" value="Genomic_DNA"/>
</dbReference>
<evidence type="ECO:0000259" key="2">
    <source>
        <dbReference type="PROSITE" id="PS50879"/>
    </source>
</evidence>
<comment type="caution">
    <text evidence="3">The sequence shown here is derived from an EMBL/GenBank/DDBJ whole genome shotgun (WGS) entry which is preliminary data.</text>
</comment>
<dbReference type="Pfam" id="PF00075">
    <property type="entry name" value="RNase_H"/>
    <property type="match status" value="1"/>
</dbReference>
<evidence type="ECO:0000313" key="3">
    <source>
        <dbReference type="EMBL" id="GES88024.1"/>
    </source>
</evidence>
<dbReference type="OrthoDB" id="2287159at2759"/>
<proteinExistence type="predicted"/>
<dbReference type="InterPro" id="IPR005135">
    <property type="entry name" value="Endo/exonuclease/phosphatase"/>
</dbReference>
<dbReference type="SUPFAM" id="SSF56219">
    <property type="entry name" value="DNase I-like"/>
    <property type="match status" value="1"/>
</dbReference>
<dbReference type="GO" id="GO:0003676">
    <property type="term" value="F:nucleic acid binding"/>
    <property type="evidence" value="ECO:0007669"/>
    <property type="project" value="InterPro"/>
</dbReference>
<dbReference type="InterPro" id="IPR012337">
    <property type="entry name" value="RNaseH-like_sf"/>
</dbReference>
<dbReference type="PROSITE" id="PS50879">
    <property type="entry name" value="RNASE_H_1"/>
    <property type="match status" value="1"/>
</dbReference>
<feature type="domain" description="Reverse transcriptase" evidence="1">
    <location>
        <begin position="543"/>
        <end position="849"/>
    </location>
</feature>
<accession>A0A8H3QSZ3</accession>
<dbReference type="Pfam" id="PF03372">
    <property type="entry name" value="Exo_endo_phos"/>
    <property type="match status" value="1"/>
</dbReference>
<dbReference type="GO" id="GO:0004523">
    <property type="term" value="F:RNA-DNA hybrid ribonuclease activity"/>
    <property type="evidence" value="ECO:0007669"/>
    <property type="project" value="InterPro"/>
</dbReference>
<dbReference type="Gene3D" id="3.30.420.10">
    <property type="entry name" value="Ribonuclease H-like superfamily/Ribonuclease H"/>
    <property type="match status" value="1"/>
</dbReference>
<dbReference type="SUPFAM" id="SSF53098">
    <property type="entry name" value="Ribonuclease H-like"/>
    <property type="match status" value="1"/>
</dbReference>
<dbReference type="PROSITE" id="PS50878">
    <property type="entry name" value="RT_POL"/>
    <property type="match status" value="1"/>
</dbReference>